<reference evidence="2 3" key="1">
    <citation type="submission" date="2024-11" db="EMBL/GenBank/DDBJ databases">
        <title>Adaptive evolution of stress response genes in parasites aligns with host niche diversity.</title>
        <authorList>
            <person name="Hahn C."/>
            <person name="Resl P."/>
        </authorList>
    </citation>
    <scope>NUCLEOTIDE SEQUENCE [LARGE SCALE GENOMIC DNA]</scope>
    <source>
        <strain evidence="2">EGGRZ-B1_66</strain>
        <tissue evidence="2">Body</tissue>
    </source>
</reference>
<comment type="caution">
    <text evidence="2">The sequence shown here is derived from an EMBL/GenBank/DDBJ whole genome shotgun (WGS) entry which is preliminary data.</text>
</comment>
<feature type="transmembrane region" description="Helical" evidence="1">
    <location>
        <begin position="57"/>
        <end position="80"/>
    </location>
</feature>
<dbReference type="Proteomes" id="UP001626550">
    <property type="component" value="Unassembled WGS sequence"/>
</dbReference>
<sequence length="104" mass="11523">MFSLQQRLCINHLGELGKNYTCLGKCCGNSTLRYCCPVSLSATTLEPRFWNCSRITALTWATLSVVTCIGILLLVAAEVYDSYRAKKKIRDEMALKSGEPQNAA</sequence>
<organism evidence="2 3">
    <name type="scientific">Cichlidogyrus casuarinus</name>
    <dbReference type="NCBI Taxonomy" id="1844966"/>
    <lineage>
        <taxon>Eukaryota</taxon>
        <taxon>Metazoa</taxon>
        <taxon>Spiralia</taxon>
        <taxon>Lophotrochozoa</taxon>
        <taxon>Platyhelminthes</taxon>
        <taxon>Monogenea</taxon>
        <taxon>Monopisthocotylea</taxon>
        <taxon>Dactylogyridea</taxon>
        <taxon>Ancyrocephalidae</taxon>
        <taxon>Cichlidogyrus</taxon>
    </lineage>
</organism>
<keyword evidence="3" id="KW-1185">Reference proteome</keyword>
<keyword evidence="1" id="KW-0812">Transmembrane</keyword>
<evidence type="ECO:0000256" key="1">
    <source>
        <dbReference type="SAM" id="Phobius"/>
    </source>
</evidence>
<dbReference type="AlphaFoldDB" id="A0ABD2PNC9"/>
<evidence type="ECO:0000313" key="3">
    <source>
        <dbReference type="Proteomes" id="UP001626550"/>
    </source>
</evidence>
<proteinExistence type="predicted"/>
<name>A0ABD2PNC9_9PLAT</name>
<evidence type="ECO:0000313" key="2">
    <source>
        <dbReference type="EMBL" id="KAL3309014.1"/>
    </source>
</evidence>
<dbReference type="EMBL" id="JBJKFK010004405">
    <property type="protein sequence ID" value="KAL3309014.1"/>
    <property type="molecule type" value="Genomic_DNA"/>
</dbReference>
<keyword evidence="1" id="KW-1133">Transmembrane helix</keyword>
<keyword evidence="1" id="KW-0472">Membrane</keyword>
<accession>A0ABD2PNC9</accession>
<protein>
    <submittedName>
        <fullName evidence="2">Uncharacterized protein</fullName>
    </submittedName>
</protein>
<gene>
    <name evidence="2" type="ORF">Ciccas_012445</name>
</gene>